<dbReference type="InterPro" id="IPR013216">
    <property type="entry name" value="Methyltransf_11"/>
</dbReference>
<keyword evidence="2" id="KW-0808">Transferase</keyword>
<dbReference type="RefSeq" id="WP_059175433.1">
    <property type="nucleotide sequence ID" value="NZ_BCNO01000001.1"/>
</dbReference>
<proteinExistence type="predicted"/>
<keyword evidence="3" id="KW-1185">Reference proteome</keyword>
<evidence type="ECO:0000313" key="3">
    <source>
        <dbReference type="Proteomes" id="UP000054976"/>
    </source>
</evidence>
<accession>A0A0U9HN95</accession>
<dbReference type="CDD" id="cd02440">
    <property type="entry name" value="AdoMet_MTases"/>
    <property type="match status" value="1"/>
</dbReference>
<comment type="caution">
    <text evidence="2">The sequence shown here is derived from an EMBL/GenBank/DDBJ whole genome shotgun (WGS) entry which is preliminary data.</text>
</comment>
<reference evidence="3" key="1">
    <citation type="submission" date="2016-01" db="EMBL/GenBank/DDBJ databases">
        <title>Draft genome sequence of Thermodesulfovibrio aggregans strain TGE-P1.</title>
        <authorList>
            <person name="Sekiguchi Y."/>
            <person name="Ohashi A."/>
            <person name="Matsuura N."/>
            <person name="Tourlousse M.D."/>
        </authorList>
    </citation>
    <scope>NUCLEOTIDE SEQUENCE [LARGE SCALE GENOMIC DNA]</scope>
    <source>
        <strain evidence="3">TGE-P1</strain>
    </source>
</reference>
<dbReference type="InterPro" id="IPR005651">
    <property type="entry name" value="Trm112-like"/>
</dbReference>
<dbReference type="PANTHER" id="PTHR45445">
    <property type="match status" value="1"/>
</dbReference>
<dbReference type="GO" id="GO:0008757">
    <property type="term" value="F:S-adenosylmethionine-dependent methyltransferase activity"/>
    <property type="evidence" value="ECO:0007669"/>
    <property type="project" value="InterPro"/>
</dbReference>
<dbReference type="GO" id="GO:0032259">
    <property type="term" value="P:methylation"/>
    <property type="evidence" value="ECO:0007669"/>
    <property type="project" value="UniProtKB-KW"/>
</dbReference>
<dbReference type="Pfam" id="PF08241">
    <property type="entry name" value="Methyltransf_11"/>
    <property type="match status" value="1"/>
</dbReference>
<name>A0A0U9HN95_9BACT</name>
<dbReference type="EMBL" id="BCNO01000001">
    <property type="protein sequence ID" value="GAQ93945.1"/>
    <property type="molecule type" value="Genomic_DNA"/>
</dbReference>
<dbReference type="Gene3D" id="2.20.25.10">
    <property type="match status" value="1"/>
</dbReference>
<sequence length="312" mass="35880">MKNFLADFLICPACLPKEIGLNLEVNESEDEDVTSGFLICKKCRLKYRIEEGVAVLTPYPDWQPDIKNKYENPRVVSSYLWSHYGDLLGDRDWLPAYPNWSKLMSKNKGYFLDIGCAVGRFTFEMTGKSDYSIGFDLSFTFIKTARELMKKRGLTFELTEEGYITSTAQIRLPETMNLQNVEFIVADALNVPFPKSFFTKVASLNILDKVPNPMKHLKEMNRVCRDKDAEILISDPFSWSEEVASVSEWLGGKNEGDFSGFGHDNVARILEGYGEHIIPPWKIIERGKVDWKIRNHRNHSELIKSLYIKAIR</sequence>
<dbReference type="Pfam" id="PF03966">
    <property type="entry name" value="Trm112p"/>
    <property type="match status" value="1"/>
</dbReference>
<evidence type="ECO:0000259" key="1">
    <source>
        <dbReference type="Pfam" id="PF08241"/>
    </source>
</evidence>
<dbReference type="SUPFAM" id="SSF53335">
    <property type="entry name" value="S-adenosyl-L-methionine-dependent methyltransferases"/>
    <property type="match status" value="1"/>
</dbReference>
<dbReference type="STRING" id="86166.TAGGR_1110"/>
<gene>
    <name evidence="2" type="ORF">TAGGR_1110</name>
</gene>
<dbReference type="AlphaFoldDB" id="A0A0U9HN95"/>
<protein>
    <submittedName>
        <fullName evidence="2">Methyltransferase domain-containing protein</fullName>
    </submittedName>
</protein>
<dbReference type="Proteomes" id="UP000054976">
    <property type="component" value="Unassembled WGS sequence"/>
</dbReference>
<dbReference type="OrthoDB" id="9768004at2"/>
<dbReference type="Gene3D" id="3.40.50.150">
    <property type="entry name" value="Vaccinia Virus protein VP39"/>
    <property type="match status" value="1"/>
</dbReference>
<evidence type="ECO:0000313" key="2">
    <source>
        <dbReference type="EMBL" id="GAQ93945.1"/>
    </source>
</evidence>
<feature type="domain" description="Methyltransferase type 11" evidence="1">
    <location>
        <begin position="112"/>
        <end position="226"/>
    </location>
</feature>
<keyword evidence="2" id="KW-0489">Methyltransferase</keyword>
<dbReference type="PANTHER" id="PTHR45445:SF2">
    <property type="entry name" value="METHYLTRANSFERASE TYPE 11 DOMAIN-CONTAINING PROTEIN"/>
    <property type="match status" value="1"/>
</dbReference>
<dbReference type="InterPro" id="IPR029063">
    <property type="entry name" value="SAM-dependent_MTases_sf"/>
</dbReference>
<organism evidence="2 3">
    <name type="scientific">Thermodesulfovibrio aggregans</name>
    <dbReference type="NCBI Taxonomy" id="86166"/>
    <lineage>
        <taxon>Bacteria</taxon>
        <taxon>Pseudomonadati</taxon>
        <taxon>Nitrospirota</taxon>
        <taxon>Thermodesulfovibrionia</taxon>
        <taxon>Thermodesulfovibrionales</taxon>
        <taxon>Thermodesulfovibrionaceae</taxon>
        <taxon>Thermodesulfovibrio</taxon>
    </lineage>
</organism>
<dbReference type="SUPFAM" id="SSF158997">
    <property type="entry name" value="Trm112p-like"/>
    <property type="match status" value="1"/>
</dbReference>